<evidence type="ECO:0000313" key="5">
    <source>
        <dbReference type="Proteomes" id="UP000002279"/>
    </source>
</evidence>
<feature type="transmembrane region" description="Helical" evidence="2">
    <location>
        <begin position="12"/>
        <end position="33"/>
    </location>
</feature>
<dbReference type="Ensembl" id="ENSOANT00000022303.3">
    <property type="protein sequence ID" value="ENSOANP00000022299.3"/>
    <property type="gene ID" value="ENSOANG00000014137.3"/>
</dbReference>
<evidence type="ECO:0000256" key="1">
    <source>
        <dbReference type="SAM" id="MobiDB-lite"/>
    </source>
</evidence>
<dbReference type="HOGENOM" id="CLU_1207231_0_0_1"/>
<dbReference type="OMA" id="GNICRSC"/>
<reference evidence="4" key="2">
    <citation type="submission" date="2025-09" db="UniProtKB">
        <authorList>
            <consortium name="Ensembl"/>
        </authorList>
    </citation>
    <scope>IDENTIFICATION</scope>
    <source>
        <strain evidence="4">Glennie</strain>
    </source>
</reference>
<protein>
    <recommendedName>
        <fullName evidence="3">Sperm-associated microtubule inner protein 5 domain-containing protein</fullName>
    </recommendedName>
</protein>
<dbReference type="Bgee" id="ENSOANG00000014137">
    <property type="expression patterns" value="Expressed in testis and 1 other cell type or tissue"/>
</dbReference>
<dbReference type="InterPro" id="IPR055215">
    <property type="entry name" value="SPMIP5_dom"/>
</dbReference>
<accession>F6UQC7</accession>
<organism evidence="4 5">
    <name type="scientific">Ornithorhynchus anatinus</name>
    <name type="common">Duckbill platypus</name>
    <dbReference type="NCBI Taxonomy" id="9258"/>
    <lineage>
        <taxon>Eukaryota</taxon>
        <taxon>Metazoa</taxon>
        <taxon>Chordata</taxon>
        <taxon>Craniata</taxon>
        <taxon>Vertebrata</taxon>
        <taxon>Euteleostomi</taxon>
        <taxon>Mammalia</taxon>
        <taxon>Monotremata</taxon>
        <taxon>Ornithorhynchidae</taxon>
        <taxon>Ornithorhynchus</taxon>
    </lineage>
</organism>
<evidence type="ECO:0000256" key="2">
    <source>
        <dbReference type="SAM" id="Phobius"/>
    </source>
</evidence>
<feature type="region of interest" description="Disordered" evidence="1">
    <location>
        <begin position="230"/>
        <end position="310"/>
    </location>
</feature>
<dbReference type="InterPro" id="IPR043246">
    <property type="entry name" value="SPMIP5"/>
</dbReference>
<dbReference type="AlphaFoldDB" id="F6UQC7"/>
<dbReference type="PANTHER" id="PTHR47301:SF1">
    <property type="entry name" value="CHROMOSOME 10 OPEN READING FRAME 82"/>
    <property type="match status" value="1"/>
</dbReference>
<gene>
    <name evidence="4" type="primary">SPMIP5</name>
</gene>
<proteinExistence type="predicted"/>
<dbReference type="PANTHER" id="PTHR47301">
    <property type="entry name" value="HYPOTHETICAL PROTEIN LOC681006"/>
    <property type="match status" value="1"/>
</dbReference>
<keyword evidence="2" id="KW-0812">Transmembrane</keyword>
<dbReference type="GeneTree" id="ENSGT00390000017460"/>
<keyword evidence="2" id="KW-1133">Transmembrane helix</keyword>
<name>F6UQC7_ORNAN</name>
<evidence type="ECO:0000259" key="3">
    <source>
        <dbReference type="Pfam" id="PF22573"/>
    </source>
</evidence>
<sequence length="310" mass="35008">MDKSVTDPARALCRSVPIIPGVFLPSLFLFWPFPPPPLVFTERLLCAEHCTERLEWTDPLRRRDPGGLIAMNLPISTDQNSKPFIRSIPIPSGYTGYIPLIQHLVGNNFAEDSARCLETFHRETQRRKDQLEELRYVAATSPKHQDICSRETVLRAVHDYYCLHHPMLLETKAMKRRLPEPPIPGWTGYLPRANVTELGLAVRYQVMAKNCYEDFLELVERAKKAPLKPFQKGQALESNQVPNQAPRICSSEDRMPDSMNRVPNEASLSGKDSEDICPNSSAWDLSEQPYGAQLSGKNIEPLSLDGQNGS</sequence>
<dbReference type="Proteomes" id="UP000002279">
    <property type="component" value="Unplaced"/>
</dbReference>
<feature type="domain" description="Sperm-associated microtubule inner protein 5" evidence="3">
    <location>
        <begin position="170"/>
        <end position="231"/>
    </location>
</feature>
<dbReference type="eggNOG" id="ENOG502SAX8">
    <property type="taxonomic scope" value="Eukaryota"/>
</dbReference>
<reference evidence="4" key="1">
    <citation type="submission" date="2025-08" db="UniProtKB">
        <authorList>
            <consortium name="Ensembl"/>
        </authorList>
    </citation>
    <scope>IDENTIFICATION</scope>
    <source>
        <strain evidence="4">Glennie</strain>
    </source>
</reference>
<keyword evidence="5" id="KW-1185">Reference proteome</keyword>
<evidence type="ECO:0000313" key="4">
    <source>
        <dbReference type="Ensembl" id="ENSOANP00000022299.3"/>
    </source>
</evidence>
<dbReference type="InParanoid" id="F6UQC7"/>
<keyword evidence="2" id="KW-0472">Membrane</keyword>
<dbReference type="Pfam" id="PF22573">
    <property type="entry name" value="SPMIP5"/>
    <property type="match status" value="1"/>
</dbReference>